<dbReference type="SMART" id="SM00388">
    <property type="entry name" value="HisKA"/>
    <property type="match status" value="1"/>
</dbReference>
<dbReference type="PANTHER" id="PTHR43065:SF10">
    <property type="entry name" value="PEROXIDE STRESS-ACTIVATED HISTIDINE KINASE MAK3"/>
    <property type="match status" value="1"/>
</dbReference>
<dbReference type="GO" id="GO:0016301">
    <property type="term" value="F:kinase activity"/>
    <property type="evidence" value="ECO:0007669"/>
    <property type="project" value="UniProtKB-KW"/>
</dbReference>
<dbReference type="InterPro" id="IPR004358">
    <property type="entry name" value="Sig_transdc_His_kin-like_C"/>
</dbReference>
<dbReference type="PANTHER" id="PTHR43065">
    <property type="entry name" value="SENSOR HISTIDINE KINASE"/>
    <property type="match status" value="1"/>
</dbReference>
<dbReference type="Pfam" id="PF02518">
    <property type="entry name" value="HATPase_c"/>
    <property type="match status" value="1"/>
</dbReference>
<evidence type="ECO:0000259" key="9">
    <source>
        <dbReference type="PROSITE" id="PS50109"/>
    </source>
</evidence>
<comment type="caution">
    <text evidence="10">The sequence shown here is derived from an EMBL/GenBank/DDBJ whole genome shotgun (WGS) entry which is preliminary data.</text>
</comment>
<reference evidence="10 11" key="1">
    <citation type="submission" date="2021-02" db="EMBL/GenBank/DDBJ databases">
        <title>Bacillus sp. RD4P76, an endophyte from a halophyte.</title>
        <authorList>
            <person name="Sun J.-Q."/>
        </authorList>
    </citation>
    <scope>NUCLEOTIDE SEQUENCE [LARGE SCALE GENOMIC DNA]</scope>
    <source>
        <strain evidence="10 11">RD4P76</strain>
    </source>
</reference>
<evidence type="ECO:0000256" key="6">
    <source>
        <dbReference type="ARBA" id="ARBA00022777"/>
    </source>
</evidence>
<sequence>MNLANNDVSIENPVFLELSNELRWIIHFNGYVVETNEHVKKILNGPETFYSTISRLHQADAYRFVSSLASKNVGEQVILHESTSNITIPVKYRAKLVDNYIFLNGTILLQQEVSSEKEEVQLIEKFISNHIDLAVLHLTPTYNIKYCNKKFCEILHISNEPIKYKDKPLASLSINPILSKLIELLSHAKEKEESLESYYYEEENLFHIQAQYFPTTKNILFVLHDRSYQQRFENLLIYKRQMETVSQLSAGVAHELRNPLSVIKGFIQLSSITNEWTKYYGTVLSEINRMNDIIDDFLSVSRKKGKRNNTLPQEVLESLTFLIRSECLLHNISLEVSIEKIDECVSINEAMIKQVLLNLLRNSIDAFESQEENRNFKLIGYKEDHSYVIQVVDTGPGMSTEIVNQLGKPFFTTKEKGNGIGIPLCRKIIEDHGGVMKIDSKEGEGTRFQFTLPLVTT</sequence>
<dbReference type="SMART" id="SM00387">
    <property type="entry name" value="HATPase_c"/>
    <property type="match status" value="1"/>
</dbReference>
<keyword evidence="5" id="KW-0547">Nucleotide-binding</keyword>
<protein>
    <recommendedName>
        <fullName evidence="2">histidine kinase</fullName>
        <ecNumber evidence="2">2.7.13.3</ecNumber>
    </recommendedName>
</protein>
<keyword evidence="4" id="KW-0808">Transferase</keyword>
<name>A0ABS2DLB7_9BACI</name>
<evidence type="ECO:0000256" key="1">
    <source>
        <dbReference type="ARBA" id="ARBA00000085"/>
    </source>
</evidence>
<dbReference type="CDD" id="cd00082">
    <property type="entry name" value="HisKA"/>
    <property type="match status" value="1"/>
</dbReference>
<evidence type="ECO:0000313" key="11">
    <source>
        <dbReference type="Proteomes" id="UP001518925"/>
    </source>
</evidence>
<dbReference type="SUPFAM" id="SSF47384">
    <property type="entry name" value="Homodimeric domain of signal transducing histidine kinase"/>
    <property type="match status" value="1"/>
</dbReference>
<keyword evidence="6 10" id="KW-0418">Kinase</keyword>
<dbReference type="InterPro" id="IPR003594">
    <property type="entry name" value="HATPase_dom"/>
</dbReference>
<evidence type="ECO:0000256" key="8">
    <source>
        <dbReference type="ARBA" id="ARBA00023012"/>
    </source>
</evidence>
<evidence type="ECO:0000256" key="5">
    <source>
        <dbReference type="ARBA" id="ARBA00022741"/>
    </source>
</evidence>
<dbReference type="PRINTS" id="PR00344">
    <property type="entry name" value="BCTRLSENSOR"/>
</dbReference>
<gene>
    <name evidence="10" type="ORF">JR050_16585</name>
</gene>
<dbReference type="SUPFAM" id="SSF55874">
    <property type="entry name" value="ATPase domain of HSP90 chaperone/DNA topoisomerase II/histidine kinase"/>
    <property type="match status" value="1"/>
</dbReference>
<dbReference type="Proteomes" id="UP001518925">
    <property type="component" value="Unassembled WGS sequence"/>
</dbReference>
<keyword evidence="11" id="KW-1185">Reference proteome</keyword>
<accession>A0ABS2DLB7</accession>
<evidence type="ECO:0000256" key="4">
    <source>
        <dbReference type="ARBA" id="ARBA00022679"/>
    </source>
</evidence>
<evidence type="ECO:0000256" key="3">
    <source>
        <dbReference type="ARBA" id="ARBA00022553"/>
    </source>
</evidence>
<organism evidence="10 11">
    <name type="scientific">Bacillus suaedaesalsae</name>
    <dbReference type="NCBI Taxonomy" id="2810349"/>
    <lineage>
        <taxon>Bacteria</taxon>
        <taxon>Bacillati</taxon>
        <taxon>Bacillota</taxon>
        <taxon>Bacilli</taxon>
        <taxon>Bacillales</taxon>
        <taxon>Bacillaceae</taxon>
        <taxon>Bacillus</taxon>
    </lineage>
</organism>
<proteinExistence type="predicted"/>
<evidence type="ECO:0000256" key="2">
    <source>
        <dbReference type="ARBA" id="ARBA00012438"/>
    </source>
</evidence>
<dbReference type="RefSeq" id="WP_204204708.1">
    <property type="nucleotide sequence ID" value="NZ_JAFELM010000042.1"/>
</dbReference>
<dbReference type="Gene3D" id="3.30.565.10">
    <property type="entry name" value="Histidine kinase-like ATPase, C-terminal domain"/>
    <property type="match status" value="1"/>
</dbReference>
<dbReference type="Gene3D" id="1.10.287.130">
    <property type="match status" value="1"/>
</dbReference>
<dbReference type="InterPro" id="IPR003661">
    <property type="entry name" value="HisK_dim/P_dom"/>
</dbReference>
<dbReference type="PROSITE" id="PS50109">
    <property type="entry name" value="HIS_KIN"/>
    <property type="match status" value="1"/>
</dbReference>
<keyword evidence="3" id="KW-0597">Phosphoprotein</keyword>
<feature type="domain" description="Histidine kinase" evidence="9">
    <location>
        <begin position="251"/>
        <end position="456"/>
    </location>
</feature>
<evidence type="ECO:0000313" key="10">
    <source>
        <dbReference type="EMBL" id="MBM6619281.1"/>
    </source>
</evidence>
<dbReference type="EC" id="2.7.13.3" evidence="2"/>
<dbReference type="InterPro" id="IPR036890">
    <property type="entry name" value="HATPase_C_sf"/>
</dbReference>
<keyword evidence="7" id="KW-0067">ATP-binding</keyword>
<dbReference type="Pfam" id="PF00512">
    <property type="entry name" value="HisKA"/>
    <property type="match status" value="1"/>
</dbReference>
<dbReference type="InterPro" id="IPR005467">
    <property type="entry name" value="His_kinase_dom"/>
</dbReference>
<keyword evidence="8" id="KW-0902">Two-component regulatory system</keyword>
<comment type="catalytic activity">
    <reaction evidence="1">
        <text>ATP + protein L-histidine = ADP + protein N-phospho-L-histidine.</text>
        <dbReference type="EC" id="2.7.13.3"/>
    </reaction>
</comment>
<dbReference type="EMBL" id="JAFELM010000042">
    <property type="protein sequence ID" value="MBM6619281.1"/>
    <property type="molecule type" value="Genomic_DNA"/>
</dbReference>
<dbReference type="InterPro" id="IPR036097">
    <property type="entry name" value="HisK_dim/P_sf"/>
</dbReference>
<evidence type="ECO:0000256" key="7">
    <source>
        <dbReference type="ARBA" id="ARBA00022840"/>
    </source>
</evidence>